<proteinExistence type="predicted"/>
<evidence type="ECO:0000313" key="1">
    <source>
        <dbReference type="EMBL" id="QJA90706.1"/>
    </source>
</evidence>
<dbReference type="AlphaFoldDB" id="A0A6M3L7E8"/>
<gene>
    <name evidence="1" type="ORF">MM415B03595_0001</name>
</gene>
<name>A0A6M3L7E8_9ZZZZ</name>
<dbReference type="EMBL" id="MT142932">
    <property type="protein sequence ID" value="QJA90706.1"/>
    <property type="molecule type" value="Genomic_DNA"/>
</dbReference>
<organism evidence="1">
    <name type="scientific">viral metagenome</name>
    <dbReference type="NCBI Taxonomy" id="1070528"/>
    <lineage>
        <taxon>unclassified sequences</taxon>
        <taxon>metagenomes</taxon>
        <taxon>organismal metagenomes</taxon>
    </lineage>
</organism>
<sequence length="45" mass="4902">MPGIRCVLSLRRGRQGGDFHFLYELDAPTGSPCPVLAVRKEADDG</sequence>
<reference evidence="1" key="1">
    <citation type="submission" date="2020-03" db="EMBL/GenBank/DDBJ databases">
        <title>The deep terrestrial virosphere.</title>
        <authorList>
            <person name="Holmfeldt K."/>
            <person name="Nilsson E."/>
            <person name="Simone D."/>
            <person name="Lopez-Fernandez M."/>
            <person name="Wu X."/>
            <person name="de Brujin I."/>
            <person name="Lundin D."/>
            <person name="Andersson A."/>
            <person name="Bertilsson S."/>
            <person name="Dopson M."/>
        </authorList>
    </citation>
    <scope>NUCLEOTIDE SEQUENCE</scope>
    <source>
        <strain evidence="1">MM415B03595</strain>
    </source>
</reference>
<accession>A0A6M3L7E8</accession>
<protein>
    <submittedName>
        <fullName evidence="1">Uncharacterized protein</fullName>
    </submittedName>
</protein>